<dbReference type="Proteomes" id="UP001166251">
    <property type="component" value="Unassembled WGS sequence"/>
</dbReference>
<evidence type="ECO:0000313" key="2">
    <source>
        <dbReference type="EMBL" id="MBW8190760.1"/>
    </source>
</evidence>
<dbReference type="PANTHER" id="PTHR32309">
    <property type="entry name" value="TYROSINE-PROTEIN KINASE"/>
    <property type="match status" value="1"/>
</dbReference>
<keyword evidence="1" id="KW-1133">Transmembrane helix</keyword>
<dbReference type="InterPro" id="IPR050445">
    <property type="entry name" value="Bact_polysacc_biosynth/exp"/>
</dbReference>
<dbReference type="EMBL" id="JAHZSS010000006">
    <property type="protein sequence ID" value="MBW8190760.1"/>
    <property type="molecule type" value="Genomic_DNA"/>
</dbReference>
<accession>A0ABS7EEV0</accession>
<organism evidence="2 3">
    <name type="scientific">Neiella holothuriorum</name>
    <dbReference type="NCBI Taxonomy" id="2870530"/>
    <lineage>
        <taxon>Bacteria</taxon>
        <taxon>Pseudomonadati</taxon>
        <taxon>Pseudomonadota</taxon>
        <taxon>Gammaproteobacteria</taxon>
        <taxon>Alteromonadales</taxon>
        <taxon>Echinimonadaceae</taxon>
        <taxon>Neiella</taxon>
    </lineage>
</organism>
<dbReference type="PANTHER" id="PTHR32309:SF13">
    <property type="entry name" value="FERRIC ENTEROBACTIN TRANSPORT PROTEIN FEPE"/>
    <property type="match status" value="1"/>
</dbReference>
<name>A0ABS7EEV0_9GAMM</name>
<reference evidence="2" key="1">
    <citation type="submission" date="2021-07" db="EMBL/GenBank/DDBJ databases">
        <title>Neiella marina sp. nov., isolated from the intestinal content of sea cucumber Apostichopus japonicus.</title>
        <authorList>
            <person name="Bai X."/>
        </authorList>
    </citation>
    <scope>NUCLEOTIDE SEQUENCE</scope>
    <source>
        <strain evidence="2">126</strain>
    </source>
</reference>
<protein>
    <submittedName>
        <fullName evidence="2">Uncharacterized protein</fullName>
    </submittedName>
</protein>
<sequence length="366" mass="41213">MLLFMLPWILFSVYQLLWASPRFESQAQVIVKQPDAAATLDPAMALLSGFGVASGGSDTQVVMVYIHSNDMLNYLENELNLRAHFSSYSVDFFSRLHKWNEQEEFLEYYKQHVGVLASSESGIITIQVQAFEQEYALRLNQAIVQRAEWFINNIGHMLAKEQLAFARNEHALTEQKLHVAQTDLLNFQERYNLLDPTAEGAALQQITYGIESQLSVKHAELKALKSVMSDTAPAVMAAQAEIDALTEQLKLERQRLSPNQMIDMTRVGSSSAKQLSVGEILAGYSDLKVAMELALQAYTSSLISLEKSRIEAYRKLQYLVTIESPTLPEDARYPERLYNIILFAVLGLLLFGIVRIVVATIKELTT</sequence>
<keyword evidence="3" id="KW-1185">Reference proteome</keyword>
<comment type="caution">
    <text evidence="2">The sequence shown here is derived from an EMBL/GenBank/DDBJ whole genome shotgun (WGS) entry which is preliminary data.</text>
</comment>
<feature type="transmembrane region" description="Helical" evidence="1">
    <location>
        <begin position="337"/>
        <end position="358"/>
    </location>
</feature>
<keyword evidence="1" id="KW-0812">Transmembrane</keyword>
<gene>
    <name evidence="2" type="ORF">K0504_06915</name>
</gene>
<evidence type="ECO:0000256" key="1">
    <source>
        <dbReference type="SAM" id="Phobius"/>
    </source>
</evidence>
<keyword evidence="1" id="KW-0472">Membrane</keyword>
<proteinExistence type="predicted"/>
<evidence type="ECO:0000313" key="3">
    <source>
        <dbReference type="Proteomes" id="UP001166251"/>
    </source>
</evidence>